<keyword evidence="5" id="KW-1185">Reference proteome</keyword>
<proteinExistence type="predicted"/>
<evidence type="ECO:0000256" key="1">
    <source>
        <dbReference type="ARBA" id="ARBA00022679"/>
    </source>
</evidence>
<evidence type="ECO:0000259" key="2">
    <source>
        <dbReference type="Pfam" id="PF00793"/>
    </source>
</evidence>
<evidence type="ECO:0000313" key="4">
    <source>
        <dbReference type="EMBL" id="QEY25594.1"/>
    </source>
</evidence>
<dbReference type="OrthoDB" id="9802281at2"/>
<dbReference type="InterPro" id="IPR041071">
    <property type="entry name" value="DAHP_snth_FXD"/>
</dbReference>
<dbReference type="Pfam" id="PF18152">
    <property type="entry name" value="DAHP_snth_FXD"/>
    <property type="match status" value="1"/>
</dbReference>
<sequence length="301" mass="33333">MIIVMQKQASPESVTRVVAFIRSKGLQGHVSRGEERTIIGAVGDERVFHPNELESLPGVERAIRVLNEWRIISRESQADNTVITVRGASFGGGKRLDIVAADVGRQDADVVFADPFYMPARPYAVTEHSNEKNHIRAMQAVVADAHERGKPVMVRIRDVRQIESALASEADVLYLGGELMSNRTLQDEVGRLNTPVVLCKDKHHRADEWLVAAEHIALRGNHHIILGEAGTLSFEPDHPYRLDVDAIVRVRKISHLPVIANITRLWHGDMPQEVLYRLAEAAGADGIVSSLAARPVMRLAD</sequence>
<dbReference type="PANTHER" id="PTHR43018">
    <property type="entry name" value="PHOSPHO-2-DEHYDRO-3-DEOXYHEPTONATE ALDOLASE"/>
    <property type="match status" value="1"/>
</dbReference>
<evidence type="ECO:0000259" key="3">
    <source>
        <dbReference type="Pfam" id="PF18152"/>
    </source>
</evidence>
<feature type="domain" description="DAHP synthetase I/KDSA" evidence="2">
    <location>
        <begin position="146"/>
        <end position="263"/>
    </location>
</feature>
<dbReference type="InterPro" id="IPR013785">
    <property type="entry name" value="Aldolase_TIM"/>
</dbReference>
<protein>
    <submittedName>
        <fullName evidence="4">Chorismate mutase</fullName>
    </submittedName>
</protein>
<organism evidence="4 5">
    <name type="scientific">Neisseria zalophi</name>
    <dbReference type="NCBI Taxonomy" id="640030"/>
    <lineage>
        <taxon>Bacteria</taxon>
        <taxon>Pseudomonadati</taxon>
        <taxon>Pseudomonadota</taxon>
        <taxon>Betaproteobacteria</taxon>
        <taxon>Neisseriales</taxon>
        <taxon>Neisseriaceae</taxon>
        <taxon>Neisseria</taxon>
    </lineage>
</organism>
<name>A0A5J6PTF6_9NEIS</name>
<dbReference type="Gene3D" id="3.30.70.1140">
    <property type="entry name" value="Phospho-2-dehydro-3-deoxyheptonate aldolase, domain 1"/>
    <property type="match status" value="1"/>
</dbReference>
<dbReference type="Proteomes" id="UP000325713">
    <property type="component" value="Chromosome"/>
</dbReference>
<dbReference type="RefSeq" id="WP_151050057.1">
    <property type="nucleotide sequence ID" value="NZ_CP031700.1"/>
</dbReference>
<dbReference type="EMBL" id="CP031700">
    <property type="protein sequence ID" value="QEY25594.1"/>
    <property type="molecule type" value="Genomic_DNA"/>
</dbReference>
<reference evidence="4 5" key="1">
    <citation type="submission" date="2018-08" db="EMBL/GenBank/DDBJ databases">
        <title>Neisseria zalophi ATCC BAA-2455 complete genome.</title>
        <authorList>
            <person name="Veseli I.A."/>
            <person name="Buttler R."/>
            <person name="Mascarenhas dos Santos A.C."/>
            <person name="Pombert J.-F."/>
        </authorList>
    </citation>
    <scope>NUCLEOTIDE SEQUENCE [LARGE SCALE GENOMIC DNA]</scope>
    <source>
        <strain evidence="4 5">ATCC BAA-2455</strain>
    </source>
</reference>
<dbReference type="Gene3D" id="3.20.20.70">
    <property type="entry name" value="Aldolase class I"/>
    <property type="match status" value="1"/>
</dbReference>
<dbReference type="InterPro" id="IPR006218">
    <property type="entry name" value="DAHP1/KDSA"/>
</dbReference>
<dbReference type="Pfam" id="PF00793">
    <property type="entry name" value="DAHP_synth_1"/>
    <property type="match status" value="1"/>
</dbReference>
<evidence type="ECO:0000313" key="5">
    <source>
        <dbReference type="Proteomes" id="UP000325713"/>
    </source>
</evidence>
<dbReference type="PANTHER" id="PTHR43018:SF3">
    <property type="entry name" value="CARBOXYSOME FORMATION PROTEIN"/>
    <property type="match status" value="1"/>
</dbReference>
<dbReference type="InterPro" id="IPR052899">
    <property type="entry name" value="Class-I_DAHP_synthase"/>
</dbReference>
<feature type="domain" description="DAHP synthase ferredoxin-like" evidence="3">
    <location>
        <begin position="1"/>
        <end position="66"/>
    </location>
</feature>
<dbReference type="AlphaFoldDB" id="A0A5J6PTF6"/>
<keyword evidence="1" id="KW-0808">Transferase</keyword>
<dbReference type="KEGG" id="nzl:D0T92_02940"/>
<dbReference type="GO" id="GO:0016740">
    <property type="term" value="F:transferase activity"/>
    <property type="evidence" value="ECO:0007669"/>
    <property type="project" value="UniProtKB-KW"/>
</dbReference>
<accession>A0A5J6PTF6</accession>
<gene>
    <name evidence="4" type="ORF">D0T92_02940</name>
</gene>
<dbReference type="SUPFAM" id="SSF51569">
    <property type="entry name" value="Aldolase"/>
    <property type="match status" value="1"/>
</dbReference>